<reference evidence="9" key="1">
    <citation type="submission" date="2022-07" db="EMBL/GenBank/DDBJ databases">
        <title>Genome analysis of Parmales, a sister group of diatoms, reveals the evolutionary specialization of diatoms from phago-mixotrophs to photoautotrophs.</title>
        <authorList>
            <person name="Ban H."/>
            <person name="Sato S."/>
            <person name="Yoshikawa S."/>
            <person name="Kazumasa Y."/>
            <person name="Nakamura Y."/>
            <person name="Ichinomiya M."/>
            <person name="Saitoh K."/>
            <person name="Sato N."/>
            <person name="Blanc-Mathieu R."/>
            <person name="Endo H."/>
            <person name="Kuwata A."/>
            <person name="Ogata H."/>
        </authorList>
    </citation>
    <scope>NUCLEOTIDE SEQUENCE</scope>
</reference>
<gene>
    <name evidence="9" type="ORF">TrRE_jg11731</name>
</gene>
<dbReference type="SUPFAM" id="SSF49363">
    <property type="entry name" value="Purple acid phosphatase, N-terminal domain"/>
    <property type="match status" value="1"/>
</dbReference>
<comment type="caution">
    <text evidence="9">The sequence shown here is derived from an EMBL/GenBank/DDBJ whole genome shotgun (WGS) entry which is preliminary data.</text>
</comment>
<feature type="region of interest" description="Disordered" evidence="5">
    <location>
        <begin position="450"/>
        <end position="477"/>
    </location>
</feature>
<dbReference type="Gene3D" id="3.60.21.10">
    <property type="match status" value="1"/>
</dbReference>
<dbReference type="InterPro" id="IPR004843">
    <property type="entry name" value="Calcineurin-like_PHP"/>
</dbReference>
<dbReference type="GO" id="GO:0046872">
    <property type="term" value="F:metal ion binding"/>
    <property type="evidence" value="ECO:0007669"/>
    <property type="project" value="InterPro"/>
</dbReference>
<feature type="domain" description="Calcineurin-like phosphoesterase" evidence="7">
    <location>
        <begin position="142"/>
        <end position="373"/>
    </location>
</feature>
<dbReference type="Proteomes" id="UP001165082">
    <property type="component" value="Unassembled WGS sequence"/>
</dbReference>
<dbReference type="InterPro" id="IPR008963">
    <property type="entry name" value="Purple_acid_Pase-like_N"/>
</dbReference>
<dbReference type="EC" id="3.1.3.2" evidence="4"/>
<accession>A0A9W7EC24</accession>
<dbReference type="EMBL" id="BRXZ01001417">
    <property type="protein sequence ID" value="GMH70708.1"/>
    <property type="molecule type" value="Genomic_DNA"/>
</dbReference>
<dbReference type="GO" id="GO:0003993">
    <property type="term" value="F:acid phosphatase activity"/>
    <property type="evidence" value="ECO:0007669"/>
    <property type="project" value="UniProtKB-EC"/>
</dbReference>
<feature type="signal peptide" evidence="4">
    <location>
        <begin position="1"/>
        <end position="21"/>
    </location>
</feature>
<evidence type="ECO:0000256" key="1">
    <source>
        <dbReference type="ARBA" id="ARBA00022729"/>
    </source>
</evidence>
<feature type="transmembrane region" description="Helical" evidence="6">
    <location>
        <begin position="590"/>
        <end position="609"/>
    </location>
</feature>
<name>A0A9W7EC24_9STRA</name>
<dbReference type="Gene3D" id="2.60.40.380">
    <property type="entry name" value="Purple acid phosphatase-like, N-terminal"/>
    <property type="match status" value="1"/>
</dbReference>
<dbReference type="PANTHER" id="PTHR22953:SF153">
    <property type="entry name" value="PURPLE ACID PHOSPHATASE"/>
    <property type="match status" value="1"/>
</dbReference>
<proteinExistence type="inferred from homology"/>
<evidence type="ECO:0000256" key="6">
    <source>
        <dbReference type="SAM" id="Phobius"/>
    </source>
</evidence>
<dbReference type="AlphaFoldDB" id="A0A9W7EC24"/>
<dbReference type="Pfam" id="PF16656">
    <property type="entry name" value="Pur_ac_phosph_N"/>
    <property type="match status" value="1"/>
</dbReference>
<keyword evidence="1 4" id="KW-0732">Signal</keyword>
<comment type="similarity">
    <text evidence="4">Belongs to the metallophosphoesterase superfamily. Purple acid phosphatase family.</text>
</comment>
<dbReference type="Pfam" id="PF00149">
    <property type="entry name" value="Metallophos"/>
    <property type="match status" value="1"/>
</dbReference>
<dbReference type="InterPro" id="IPR041792">
    <property type="entry name" value="MPP_PAP"/>
</dbReference>
<dbReference type="OrthoDB" id="45007at2759"/>
<dbReference type="PANTHER" id="PTHR22953">
    <property type="entry name" value="ACID PHOSPHATASE RELATED"/>
    <property type="match status" value="1"/>
</dbReference>
<keyword evidence="2 4" id="KW-0378">Hydrolase</keyword>
<evidence type="ECO:0000256" key="3">
    <source>
        <dbReference type="ARBA" id="ARBA00023180"/>
    </source>
</evidence>
<feature type="transmembrane region" description="Helical" evidence="6">
    <location>
        <begin position="696"/>
        <end position="715"/>
    </location>
</feature>
<dbReference type="InterPro" id="IPR039331">
    <property type="entry name" value="PAPs-like"/>
</dbReference>
<evidence type="ECO:0000313" key="9">
    <source>
        <dbReference type="EMBL" id="GMH70708.1"/>
    </source>
</evidence>
<comment type="catalytic activity">
    <reaction evidence="4">
        <text>a phosphate monoester + H2O = an alcohol + phosphate</text>
        <dbReference type="Rhea" id="RHEA:15017"/>
        <dbReference type="ChEBI" id="CHEBI:15377"/>
        <dbReference type="ChEBI" id="CHEBI:30879"/>
        <dbReference type="ChEBI" id="CHEBI:43474"/>
        <dbReference type="ChEBI" id="CHEBI:67140"/>
        <dbReference type="EC" id="3.1.3.2"/>
    </reaction>
</comment>
<evidence type="ECO:0000259" key="8">
    <source>
        <dbReference type="Pfam" id="PF16656"/>
    </source>
</evidence>
<feature type="domain" description="Purple acid phosphatase N-terminal" evidence="8">
    <location>
        <begin position="34"/>
        <end position="128"/>
    </location>
</feature>
<keyword evidence="6" id="KW-1133">Transmembrane helix</keyword>
<evidence type="ECO:0000256" key="2">
    <source>
        <dbReference type="ARBA" id="ARBA00022801"/>
    </source>
</evidence>
<dbReference type="InterPro" id="IPR029052">
    <property type="entry name" value="Metallo-depent_PP-like"/>
</dbReference>
<sequence>MARILVLGAYAALATLPIAGATVDCELAASSSEPQGVHLAFAGPDASTSVAVSFFSCNCDGAQGESSVEVTRLSDGDKSGVFFGSVVKTESRCHHDVLLTGLEPATEYQYTVSVDESSQPSATFTFSTMASSSSSSFPFTAAVVGDMGINNTQQTMSTLLGNLESYDLALHVGDVSYADDALVKIEPSSGLTYEGVYDEFQRLVEPIAAAVPYMVSPGNHDVTCKVTTDLGCPEHQKNFTAFRNRWRMPSVESGASSGEHHNVWYSFSVSNVHFVSISTESDFPHAPTTPNTKIGGGAGGGFGDQLAWLRADLAAANEDPRVKFVVALGHRPWLSSSLTDWPLLAPRHVRGAFEPLFEEFGVDMYLAGHKHYYERCEEVKGTVQIVNGAAGNNEGVQGAGKGSKDGIVASNYKDTGFGELVGGGENGVLLSQKYTKITIWCYSARDGPPLANGSRSPPGLRNRKNGDSKGDDEQSSLSQSFSISLGWYADFSTEDVERAISSSLKKKVGEETNWTLYADEGSGLGWHELVLSRSIPSGNYRLEYGEELPAAAVGKGATKGETKGATKGASKEASKEASTKENLRWGDNNIMIVLLNFSLVFFLVIRAFAKVHHNLPEFLSTCIGPASHKKAQTLHSCMRVLEGRQNNTRHVDNLTQCAMEGSLGGVFASVCHWFRVEYGDSNLFLFGFANPADLQILVYESAVSALCWGISYLWIRRGMNPETRANYYSKYWKDAVYGSLAGFNATFMKGVLKRAVKSAAKSAASPGN</sequence>
<evidence type="ECO:0000256" key="5">
    <source>
        <dbReference type="SAM" id="MobiDB-lite"/>
    </source>
</evidence>
<feature type="chain" id="PRO_5041018213" description="Purple acid phosphatase" evidence="4">
    <location>
        <begin position="22"/>
        <end position="768"/>
    </location>
</feature>
<evidence type="ECO:0000313" key="10">
    <source>
        <dbReference type="Proteomes" id="UP001165082"/>
    </source>
</evidence>
<keyword evidence="3" id="KW-0325">Glycoprotein</keyword>
<evidence type="ECO:0000256" key="4">
    <source>
        <dbReference type="RuleBase" id="RU361203"/>
    </source>
</evidence>
<dbReference type="CDD" id="cd00839">
    <property type="entry name" value="MPP_PAPs"/>
    <property type="match status" value="1"/>
</dbReference>
<protein>
    <recommendedName>
        <fullName evidence="4">Purple acid phosphatase</fullName>
        <ecNumber evidence="4">3.1.3.2</ecNumber>
    </recommendedName>
</protein>
<keyword evidence="6" id="KW-0812">Transmembrane</keyword>
<organism evidence="9 10">
    <name type="scientific">Triparma retinervis</name>
    <dbReference type="NCBI Taxonomy" id="2557542"/>
    <lineage>
        <taxon>Eukaryota</taxon>
        <taxon>Sar</taxon>
        <taxon>Stramenopiles</taxon>
        <taxon>Ochrophyta</taxon>
        <taxon>Bolidophyceae</taxon>
        <taxon>Parmales</taxon>
        <taxon>Triparmaceae</taxon>
        <taxon>Triparma</taxon>
    </lineage>
</organism>
<evidence type="ECO:0000259" key="7">
    <source>
        <dbReference type="Pfam" id="PF00149"/>
    </source>
</evidence>
<feature type="compositionally biased region" description="Basic and acidic residues" evidence="5">
    <location>
        <begin position="558"/>
        <end position="578"/>
    </location>
</feature>
<feature type="region of interest" description="Disordered" evidence="5">
    <location>
        <begin position="555"/>
        <end position="578"/>
    </location>
</feature>
<keyword evidence="10" id="KW-1185">Reference proteome</keyword>
<dbReference type="InterPro" id="IPR015914">
    <property type="entry name" value="PAPs_N"/>
</dbReference>
<dbReference type="SUPFAM" id="SSF56300">
    <property type="entry name" value="Metallo-dependent phosphatases"/>
    <property type="match status" value="1"/>
</dbReference>
<keyword evidence="6" id="KW-0472">Membrane</keyword>